<evidence type="ECO:0000313" key="4">
    <source>
        <dbReference type="Proteomes" id="UP001652432"/>
    </source>
</evidence>
<dbReference type="PANTHER" id="PTHR45138:SF9">
    <property type="entry name" value="DIGUANYLATE CYCLASE DGCM-RELATED"/>
    <property type="match status" value="1"/>
</dbReference>
<keyword evidence="4" id="KW-1185">Reference proteome</keyword>
<dbReference type="PROSITE" id="PS50887">
    <property type="entry name" value="GGDEF"/>
    <property type="match status" value="1"/>
</dbReference>
<feature type="transmembrane region" description="Helical" evidence="1">
    <location>
        <begin position="49"/>
        <end position="70"/>
    </location>
</feature>
<proteinExistence type="predicted"/>
<name>A0ABT2T104_9FIRM</name>
<protein>
    <submittedName>
        <fullName evidence="3">GGDEF domain-containing protein</fullName>
    </submittedName>
</protein>
<feature type="transmembrane region" description="Helical" evidence="1">
    <location>
        <begin position="77"/>
        <end position="96"/>
    </location>
</feature>
<dbReference type="InterPro" id="IPR029787">
    <property type="entry name" value="Nucleotide_cyclase"/>
</dbReference>
<evidence type="ECO:0000259" key="2">
    <source>
        <dbReference type="PROSITE" id="PS50887"/>
    </source>
</evidence>
<dbReference type="InterPro" id="IPR043128">
    <property type="entry name" value="Rev_trsase/Diguanyl_cyclase"/>
</dbReference>
<feature type="transmembrane region" description="Helical" evidence="1">
    <location>
        <begin position="157"/>
        <end position="178"/>
    </location>
</feature>
<dbReference type="EMBL" id="JAOQKJ010000004">
    <property type="protein sequence ID" value="MCU6743942.1"/>
    <property type="molecule type" value="Genomic_DNA"/>
</dbReference>
<dbReference type="PANTHER" id="PTHR45138">
    <property type="entry name" value="REGULATORY COMPONENTS OF SENSORY TRANSDUCTION SYSTEM"/>
    <property type="match status" value="1"/>
</dbReference>
<accession>A0ABT2T104</accession>
<dbReference type="RefSeq" id="WP_262573935.1">
    <property type="nucleotide sequence ID" value="NZ_JAOQKJ010000004.1"/>
</dbReference>
<evidence type="ECO:0000313" key="3">
    <source>
        <dbReference type="EMBL" id="MCU6743942.1"/>
    </source>
</evidence>
<dbReference type="SUPFAM" id="SSF55073">
    <property type="entry name" value="Nucleotide cyclase"/>
    <property type="match status" value="1"/>
</dbReference>
<dbReference type="InterPro" id="IPR050469">
    <property type="entry name" value="Diguanylate_Cyclase"/>
</dbReference>
<feature type="domain" description="GGDEF" evidence="2">
    <location>
        <begin position="227"/>
        <end position="356"/>
    </location>
</feature>
<reference evidence="3 4" key="1">
    <citation type="journal article" date="2021" name="ISME Commun">
        <title>Automated analysis of genomic sequences facilitates high-throughput and comprehensive description of bacteria.</title>
        <authorList>
            <person name="Hitch T.C.A."/>
        </authorList>
    </citation>
    <scope>NUCLEOTIDE SEQUENCE [LARGE SCALE GENOMIC DNA]</scope>
    <source>
        <strain evidence="3 4">Sanger_18</strain>
    </source>
</reference>
<evidence type="ECO:0000256" key="1">
    <source>
        <dbReference type="SAM" id="Phobius"/>
    </source>
</evidence>
<dbReference type="Gene3D" id="3.30.70.270">
    <property type="match status" value="1"/>
</dbReference>
<keyword evidence="1" id="KW-1133">Transmembrane helix</keyword>
<keyword evidence="1" id="KW-0812">Transmembrane</keyword>
<feature type="transmembrane region" description="Helical" evidence="1">
    <location>
        <begin position="23"/>
        <end position="43"/>
    </location>
</feature>
<comment type="caution">
    <text evidence="3">The sequence shown here is derived from an EMBL/GenBank/DDBJ whole genome shotgun (WGS) entry which is preliminary data.</text>
</comment>
<dbReference type="NCBIfam" id="TIGR00254">
    <property type="entry name" value="GGDEF"/>
    <property type="match status" value="1"/>
</dbReference>
<gene>
    <name evidence="3" type="ORF">OCV77_05440</name>
</gene>
<dbReference type="InterPro" id="IPR000160">
    <property type="entry name" value="GGDEF_dom"/>
</dbReference>
<organism evidence="3 4">
    <name type="scientific">Suilimivivens aceti</name>
    <dbReference type="NCBI Taxonomy" id="2981774"/>
    <lineage>
        <taxon>Bacteria</taxon>
        <taxon>Bacillati</taxon>
        <taxon>Bacillota</taxon>
        <taxon>Clostridia</taxon>
        <taxon>Lachnospirales</taxon>
        <taxon>Lachnospiraceae</taxon>
        <taxon>Suilimivivens</taxon>
    </lineage>
</organism>
<dbReference type="Pfam" id="PF00990">
    <property type="entry name" value="GGDEF"/>
    <property type="match status" value="1"/>
</dbReference>
<dbReference type="Proteomes" id="UP001652432">
    <property type="component" value="Unassembled WGS sequence"/>
</dbReference>
<keyword evidence="1" id="KW-0472">Membrane</keyword>
<sequence>MGKFKKILFQDVENPNESADGPITLRISALVMMIYLLIISVTLVMVHHVWWMAGNLLFVAIYGYLLYLTYENHTRTALILYNIVMLGAVCFNVMLIGWDSGLQHFLFTLVLLDLLFTYLSKWSQGVVVMGLCAARLGLYFFCREHGKIVQIDGACDIFLQVLTTVVVFVLLYLSGLMLSKDSQAVERKLMKYNNELQKAANTDTLTKLWNRHYLMHYMGKKVEHPDDFLSIAIGDIDFFKKVNDTYGHECGDEVLRTLANIFKKEMEGHGVAARWGGEEFIFLFEGANGDEAKILLAHLQNAVRKATITYGEVQLRVTMTFGLVEYDTKLRLDENISIADERLYIGKENGRDRIIY</sequence>
<dbReference type="CDD" id="cd01949">
    <property type="entry name" value="GGDEF"/>
    <property type="match status" value="1"/>
</dbReference>
<dbReference type="SMART" id="SM00267">
    <property type="entry name" value="GGDEF"/>
    <property type="match status" value="1"/>
</dbReference>